<evidence type="ECO:0000313" key="3">
    <source>
        <dbReference type="EMBL" id="KAF2651748.1"/>
    </source>
</evidence>
<accession>A0A6A6SZ17</accession>
<feature type="transmembrane region" description="Helical" evidence="2">
    <location>
        <begin position="32"/>
        <end position="54"/>
    </location>
</feature>
<feature type="transmembrane region" description="Helical" evidence="2">
    <location>
        <begin position="136"/>
        <end position="158"/>
    </location>
</feature>
<organism evidence="3 4">
    <name type="scientific">Lophiostoma macrostomum CBS 122681</name>
    <dbReference type="NCBI Taxonomy" id="1314788"/>
    <lineage>
        <taxon>Eukaryota</taxon>
        <taxon>Fungi</taxon>
        <taxon>Dikarya</taxon>
        <taxon>Ascomycota</taxon>
        <taxon>Pezizomycotina</taxon>
        <taxon>Dothideomycetes</taxon>
        <taxon>Pleosporomycetidae</taxon>
        <taxon>Pleosporales</taxon>
        <taxon>Lophiostomataceae</taxon>
        <taxon>Lophiostoma</taxon>
    </lineage>
</organism>
<sequence>MNNVFRPDANDTPWGPFVPDTYRSERISGADVVIASIVWAASLISASYGSWLVYKQMTSSKSPLRSVYIWMIWIELVACFIMGLLCYLFLFKTVRPSFYFFMTILTCWCIQVQLLLQIIINRIRVIVPDRRHSKMIMIATAAVVTMINVSVFCIWIPARMQTSQAYIHVNNIWDRVEKVIYLFIDAALNWYFLKVVKANLVNNGLQKYNKLLRFNQRIIVLSLLMDVMIIAAMSIPNSFVYIQFHPLAYLVKLNIEMIMANLIKRIAISTSKRTGNVSIIQEFASDSNKSSSANTGALSHGTHGRRNSAIELSSGVFPTKRSSNRDDERTVSFAPMGNQIKKTEEIHVRSDPNPDYSPGDEWIGKNEVLIVGQTDLGAKSLDDVTEGSVKSEEVQRREDSDDEAVLVRESKGGWRHLPG</sequence>
<dbReference type="PANTHER" id="PTHR35179">
    <property type="entry name" value="PROTEIN CBG02620"/>
    <property type="match status" value="1"/>
</dbReference>
<feature type="transmembrane region" description="Helical" evidence="2">
    <location>
        <begin position="217"/>
        <end position="235"/>
    </location>
</feature>
<keyword evidence="2" id="KW-1133">Transmembrane helix</keyword>
<feature type="compositionally biased region" description="Basic and acidic residues" evidence="1">
    <location>
        <begin position="389"/>
        <end position="412"/>
    </location>
</feature>
<dbReference type="OrthoDB" id="3205825at2759"/>
<reference evidence="3" key="1">
    <citation type="journal article" date="2020" name="Stud. Mycol.">
        <title>101 Dothideomycetes genomes: a test case for predicting lifestyles and emergence of pathogens.</title>
        <authorList>
            <person name="Haridas S."/>
            <person name="Albert R."/>
            <person name="Binder M."/>
            <person name="Bloem J."/>
            <person name="Labutti K."/>
            <person name="Salamov A."/>
            <person name="Andreopoulos B."/>
            <person name="Baker S."/>
            <person name="Barry K."/>
            <person name="Bills G."/>
            <person name="Bluhm B."/>
            <person name="Cannon C."/>
            <person name="Castanera R."/>
            <person name="Culley D."/>
            <person name="Daum C."/>
            <person name="Ezra D."/>
            <person name="Gonzalez J."/>
            <person name="Henrissat B."/>
            <person name="Kuo A."/>
            <person name="Liang C."/>
            <person name="Lipzen A."/>
            <person name="Lutzoni F."/>
            <person name="Magnuson J."/>
            <person name="Mondo S."/>
            <person name="Nolan M."/>
            <person name="Ohm R."/>
            <person name="Pangilinan J."/>
            <person name="Park H.-J."/>
            <person name="Ramirez L."/>
            <person name="Alfaro M."/>
            <person name="Sun H."/>
            <person name="Tritt A."/>
            <person name="Yoshinaga Y."/>
            <person name="Zwiers L.-H."/>
            <person name="Turgeon B."/>
            <person name="Goodwin S."/>
            <person name="Spatafora J."/>
            <person name="Crous P."/>
            <person name="Grigoriev I."/>
        </authorList>
    </citation>
    <scope>NUCLEOTIDE SEQUENCE</scope>
    <source>
        <strain evidence="3">CBS 122681</strain>
    </source>
</reference>
<protein>
    <recommendedName>
        <fullName evidence="5">Integral membrane protein</fullName>
    </recommendedName>
</protein>
<keyword evidence="2" id="KW-0472">Membrane</keyword>
<dbReference type="EMBL" id="MU004418">
    <property type="protein sequence ID" value="KAF2651748.1"/>
    <property type="molecule type" value="Genomic_DNA"/>
</dbReference>
<evidence type="ECO:0008006" key="5">
    <source>
        <dbReference type="Google" id="ProtNLM"/>
    </source>
</evidence>
<feature type="region of interest" description="Disordered" evidence="1">
    <location>
        <begin position="287"/>
        <end position="330"/>
    </location>
</feature>
<feature type="region of interest" description="Disordered" evidence="1">
    <location>
        <begin position="381"/>
        <end position="419"/>
    </location>
</feature>
<feature type="transmembrane region" description="Helical" evidence="2">
    <location>
        <begin position="97"/>
        <end position="116"/>
    </location>
</feature>
<evidence type="ECO:0000256" key="2">
    <source>
        <dbReference type="SAM" id="Phobius"/>
    </source>
</evidence>
<evidence type="ECO:0000313" key="4">
    <source>
        <dbReference type="Proteomes" id="UP000799324"/>
    </source>
</evidence>
<dbReference type="Proteomes" id="UP000799324">
    <property type="component" value="Unassembled WGS sequence"/>
</dbReference>
<dbReference type="AlphaFoldDB" id="A0A6A6SZ17"/>
<evidence type="ECO:0000256" key="1">
    <source>
        <dbReference type="SAM" id="MobiDB-lite"/>
    </source>
</evidence>
<dbReference type="PANTHER" id="PTHR35179:SF1">
    <property type="entry name" value="INTEGRAL MEMBRANE PROTEIN"/>
    <property type="match status" value="1"/>
</dbReference>
<proteinExistence type="predicted"/>
<feature type="compositionally biased region" description="Polar residues" evidence="1">
    <location>
        <begin position="287"/>
        <end position="297"/>
    </location>
</feature>
<name>A0A6A6SZ17_9PLEO</name>
<keyword evidence="4" id="KW-1185">Reference proteome</keyword>
<keyword evidence="2" id="KW-0812">Transmembrane</keyword>
<gene>
    <name evidence="3" type="ORF">K491DRAFT_83637</name>
</gene>
<feature type="transmembrane region" description="Helical" evidence="2">
    <location>
        <begin position="66"/>
        <end position="91"/>
    </location>
</feature>